<evidence type="ECO:0000256" key="4">
    <source>
        <dbReference type="ARBA" id="ARBA00022803"/>
    </source>
</evidence>
<evidence type="ECO:0000256" key="6">
    <source>
        <dbReference type="SAM" id="MobiDB-lite"/>
    </source>
</evidence>
<sequence>MSNANELKAKGNEAFAAGRHDEAVRLFTEAIELDPTNHVLYSNRSASLASLKKYEDALRDAEKTVELKPDWAKGYGRKGAALFGLRMYAEARDTYEAGLAHDPSNALLKKGLADADAALASDADGMGDFAKQMSAAFQGDVLARLAANPKTAPFLVDPAFVAKIRDIQADPNKLQEHAGDQRITMAMFTLMGMGDIFSQTPPAGAEFMSSAADLMDRKDHPTSPPPAGQKPEPMETEEAPVELTEEEKAAAAKKAQAEEAKAQGNAAYKARKFDEALESYGAAIELDPTDITYWNNKAAVYFEMGRLDECIETAERAVEVGRESRAEYKHIAKALGRIGTAYSKKDDLAKAIQYYERSLTEHRTADILGKLRALEKLQKQRAEEEYRDEGKAEEARERGNALFKAGKFPEAQAEYSEAIKRNPADVRNYSNRAACLTKLGAMPDAVKDCETCIALDVTFVKAYIRKANALFLMREYAEALDALEEAKTQDADRKNRPEIDQLEIKCYAAINEHTSRLTPEEALKRAQANPKVASVLANPAMQSILQQMQSNPRAAREHLKNPAVASNLRKLIAAGVVRMG</sequence>
<name>A0A9W8H669_9FUNG</name>
<dbReference type="InterPro" id="IPR013105">
    <property type="entry name" value="TPR_2"/>
</dbReference>
<dbReference type="GO" id="GO:0051879">
    <property type="term" value="F:Hsp90 protein binding"/>
    <property type="evidence" value="ECO:0007669"/>
    <property type="project" value="TreeGrafter"/>
</dbReference>
<feature type="domain" description="STI1" evidence="7">
    <location>
        <begin position="138"/>
        <end position="177"/>
    </location>
</feature>
<dbReference type="FunFam" id="1.25.40.10:FF:000010">
    <property type="entry name" value="Stress-induced phosphoprotein 1"/>
    <property type="match status" value="1"/>
</dbReference>
<feature type="repeat" description="TPR" evidence="5">
    <location>
        <begin position="332"/>
        <end position="365"/>
    </location>
</feature>
<feature type="domain" description="STI1" evidence="7">
    <location>
        <begin position="529"/>
        <end position="568"/>
    </location>
</feature>
<dbReference type="PANTHER" id="PTHR22904:SF523">
    <property type="entry name" value="STRESS-INDUCED-PHOSPHOPROTEIN 1"/>
    <property type="match status" value="1"/>
</dbReference>
<dbReference type="Gene3D" id="1.10.260.100">
    <property type="match status" value="2"/>
</dbReference>
<dbReference type="Gene3D" id="1.25.40.10">
    <property type="entry name" value="Tetratricopeptide repeat domain"/>
    <property type="match status" value="3"/>
</dbReference>
<dbReference type="Proteomes" id="UP001140217">
    <property type="component" value="Unassembled WGS sequence"/>
</dbReference>
<evidence type="ECO:0000313" key="9">
    <source>
        <dbReference type="Proteomes" id="UP001140217"/>
    </source>
</evidence>
<evidence type="ECO:0000256" key="3">
    <source>
        <dbReference type="ARBA" id="ARBA00022737"/>
    </source>
</evidence>
<dbReference type="FunFam" id="1.10.260.100:FF:000002">
    <property type="entry name" value="Stress-induced-phosphoprotein 1 (Hsp70/Hsp90-organizing)"/>
    <property type="match status" value="1"/>
</dbReference>
<dbReference type="InterPro" id="IPR006636">
    <property type="entry name" value="STI1_HS-bd"/>
</dbReference>
<keyword evidence="3" id="KW-0677">Repeat</keyword>
<dbReference type="Pfam" id="PF17830">
    <property type="entry name" value="STI1-HOP_DP"/>
    <property type="match status" value="2"/>
</dbReference>
<evidence type="ECO:0000256" key="2">
    <source>
        <dbReference type="ARBA" id="ARBA00022490"/>
    </source>
</evidence>
<dbReference type="InterPro" id="IPR041243">
    <property type="entry name" value="STI1/HOP_DP"/>
</dbReference>
<feature type="repeat" description="TPR" evidence="5">
    <location>
        <begin position="392"/>
        <end position="425"/>
    </location>
</feature>
<dbReference type="Pfam" id="PF07719">
    <property type="entry name" value="TPR_2"/>
    <property type="match status" value="2"/>
</dbReference>
<dbReference type="SMART" id="SM00028">
    <property type="entry name" value="TPR"/>
    <property type="match status" value="9"/>
</dbReference>
<proteinExistence type="predicted"/>
<dbReference type="InterPro" id="IPR019734">
    <property type="entry name" value="TPR_rpt"/>
</dbReference>
<keyword evidence="2" id="KW-0963">Cytoplasm</keyword>
<evidence type="ECO:0000313" key="8">
    <source>
        <dbReference type="EMBL" id="KAJ2779939.1"/>
    </source>
</evidence>
<dbReference type="AlphaFoldDB" id="A0A9W8H669"/>
<gene>
    <name evidence="8" type="primary">STI1</name>
    <name evidence="8" type="ORF">H4R18_003719</name>
</gene>
<evidence type="ECO:0000259" key="7">
    <source>
        <dbReference type="SMART" id="SM00727"/>
    </source>
</evidence>
<dbReference type="SUPFAM" id="SSF48452">
    <property type="entry name" value="TPR-like"/>
    <property type="match status" value="3"/>
</dbReference>
<dbReference type="InterPro" id="IPR011990">
    <property type="entry name" value="TPR-like_helical_dom_sf"/>
</dbReference>
<dbReference type="EMBL" id="JANBUL010000156">
    <property type="protein sequence ID" value="KAJ2779939.1"/>
    <property type="molecule type" value="Genomic_DNA"/>
</dbReference>
<dbReference type="SMART" id="SM00727">
    <property type="entry name" value="STI1"/>
    <property type="match status" value="2"/>
</dbReference>
<dbReference type="Pfam" id="PF13432">
    <property type="entry name" value="TPR_16"/>
    <property type="match status" value="1"/>
</dbReference>
<dbReference type="OrthoDB" id="2423701at2759"/>
<dbReference type="GO" id="GO:0005737">
    <property type="term" value="C:cytoplasm"/>
    <property type="evidence" value="ECO:0007669"/>
    <property type="project" value="UniProtKB-SubCell"/>
</dbReference>
<comment type="subcellular location">
    <subcellularLocation>
        <location evidence="1">Cytoplasm</location>
    </subcellularLocation>
</comment>
<feature type="region of interest" description="Disordered" evidence="6">
    <location>
        <begin position="215"/>
        <end position="241"/>
    </location>
</feature>
<dbReference type="PANTHER" id="PTHR22904">
    <property type="entry name" value="TPR REPEAT CONTAINING PROTEIN"/>
    <property type="match status" value="1"/>
</dbReference>
<keyword evidence="4 5" id="KW-0802">TPR repeat</keyword>
<comment type="caution">
    <text evidence="8">The sequence shown here is derived from an EMBL/GenBank/DDBJ whole genome shotgun (WGS) entry which is preliminary data.</text>
</comment>
<dbReference type="Pfam" id="PF13424">
    <property type="entry name" value="TPR_12"/>
    <property type="match status" value="1"/>
</dbReference>
<reference evidence="8" key="1">
    <citation type="submission" date="2022-07" db="EMBL/GenBank/DDBJ databases">
        <title>Phylogenomic reconstructions and comparative analyses of Kickxellomycotina fungi.</title>
        <authorList>
            <person name="Reynolds N.K."/>
            <person name="Stajich J.E."/>
            <person name="Barry K."/>
            <person name="Grigoriev I.V."/>
            <person name="Crous P."/>
            <person name="Smith M.E."/>
        </authorList>
    </citation>
    <scope>NUCLEOTIDE SEQUENCE</scope>
    <source>
        <strain evidence="8">NBRC 105414</strain>
    </source>
</reference>
<feature type="repeat" description="TPR" evidence="5">
    <location>
        <begin position="4"/>
        <end position="37"/>
    </location>
</feature>
<organism evidence="8 9">
    <name type="scientific">Coemansia javaensis</name>
    <dbReference type="NCBI Taxonomy" id="2761396"/>
    <lineage>
        <taxon>Eukaryota</taxon>
        <taxon>Fungi</taxon>
        <taxon>Fungi incertae sedis</taxon>
        <taxon>Zoopagomycota</taxon>
        <taxon>Kickxellomycotina</taxon>
        <taxon>Kickxellomycetes</taxon>
        <taxon>Kickxellales</taxon>
        <taxon>Kickxellaceae</taxon>
        <taxon>Coemansia</taxon>
    </lineage>
</organism>
<protein>
    <submittedName>
        <fullName evidence="8">Hsp90 cochaperone</fullName>
    </submittedName>
</protein>
<accession>A0A9W8H669</accession>
<keyword evidence="9" id="KW-1185">Reference proteome</keyword>
<feature type="repeat" description="TPR" evidence="5">
    <location>
        <begin position="257"/>
        <end position="290"/>
    </location>
</feature>
<evidence type="ECO:0000256" key="1">
    <source>
        <dbReference type="ARBA" id="ARBA00004496"/>
    </source>
</evidence>
<dbReference type="FunFam" id="1.25.40.10:FF:000020">
    <property type="entry name" value="Stress-induced phosphoprotein 1"/>
    <property type="match status" value="1"/>
</dbReference>
<dbReference type="PROSITE" id="PS50005">
    <property type="entry name" value="TPR"/>
    <property type="match status" value="4"/>
</dbReference>
<evidence type="ECO:0000256" key="5">
    <source>
        <dbReference type="PROSITE-ProRule" id="PRU00339"/>
    </source>
</evidence>